<sequence length="750" mass="84772">MTDFHSKPHGSAASLAAPQTIAQASVPAEPPSFEQLALGQHQKIDDGSTTHRKWLSKLLALPAYYWVLLAQVVVVFPHAAHLPLWLMGFAVVSITAQLPSIKAKFRQDRHLKRLYQGMQMLGFLLGLAGLWLTYHAAFGLDMGVAFLLLCLISKLWELYKRRDAYVVLNLSLFVLAALFLMDQGLLATVQAILGTLVVLFAFIALNDDGNRRGDGRLRTLGVLGVGALPLLVVLFLFFPRLPPLWSVQLSGSQATTGVSDSMSPGDFANLGQSTALAFRVEFADQPPPQSELYWRGLVFSDFDGVTWRPNRSVQQQWQSQQTQPQWLHRALATAPSQVQLDPSHYEILLEPTQQRWLFGLDYPFTQRADVSISSDFTLLKDQPVTQQLRYEVLRFAPMRIDPVLDAASRRINLALPSDGNPQARALAQQLFVQSGSDPVRYMQALERWINQTEFRYTLSPPRLNDNRIDEFLFDTKAGFCEHYSSSFTFMLRAAGIPARVVAGYQGGEPSRGGDVWEVRQMDAHAWTEVWLEGQGWLRVDPTAFVSPERVEQGMEALTQSQGATMFGDGAGAQLSYQQYQMLQTLRRLSDQVSYYWQKDIVGYDQDKQAGSLLKWFNISSIMQQIVWLAASAVVVVSLLALLIWQRRRKRWHPADLPLVKLSKRLGKHEPLLARAESEGQLAWLERLTATSVGTSENSLQTNDLEMTRQRIEHIKKDYRQLRYGRVSTLDDNDTEYQGLLKQLRENVRKL</sequence>
<dbReference type="SUPFAM" id="SSF54001">
    <property type="entry name" value="Cysteine proteinases"/>
    <property type="match status" value="1"/>
</dbReference>
<name>A0ABS3NNJ0_9GAMM</name>
<gene>
    <name evidence="3" type="ORF">J3492_05135</name>
</gene>
<dbReference type="Gene3D" id="3.10.620.30">
    <property type="match status" value="1"/>
</dbReference>
<comment type="caution">
    <text evidence="3">The sequence shown here is derived from an EMBL/GenBank/DDBJ whole genome shotgun (WGS) entry which is preliminary data.</text>
</comment>
<accession>A0ABS3NNJ0</accession>
<evidence type="ECO:0000313" key="4">
    <source>
        <dbReference type="Proteomes" id="UP000664554"/>
    </source>
</evidence>
<keyword evidence="4" id="KW-1185">Reference proteome</keyword>
<feature type="transmembrane region" description="Helical" evidence="1">
    <location>
        <begin position="138"/>
        <end position="156"/>
    </location>
</feature>
<keyword evidence="1" id="KW-1133">Transmembrane helix</keyword>
<feature type="domain" description="Transglutaminase-like" evidence="2">
    <location>
        <begin position="472"/>
        <end position="543"/>
    </location>
</feature>
<feature type="transmembrane region" description="Helical" evidence="1">
    <location>
        <begin position="625"/>
        <end position="644"/>
    </location>
</feature>
<dbReference type="Pfam" id="PF11992">
    <property type="entry name" value="TgpA_N"/>
    <property type="match status" value="1"/>
</dbReference>
<feature type="transmembrane region" description="Helical" evidence="1">
    <location>
        <begin position="113"/>
        <end position="132"/>
    </location>
</feature>
<feature type="transmembrane region" description="Helical" evidence="1">
    <location>
        <begin position="58"/>
        <end position="76"/>
    </location>
</feature>
<feature type="transmembrane region" description="Helical" evidence="1">
    <location>
        <begin position="217"/>
        <end position="238"/>
    </location>
</feature>
<dbReference type="InterPro" id="IPR002931">
    <property type="entry name" value="Transglutaminase-like"/>
</dbReference>
<dbReference type="SMART" id="SM00460">
    <property type="entry name" value="TGc"/>
    <property type="match status" value="1"/>
</dbReference>
<dbReference type="RefSeq" id="WP_207990576.1">
    <property type="nucleotide sequence ID" value="NZ_JAGBKM010000006.1"/>
</dbReference>
<dbReference type="InterPro" id="IPR021878">
    <property type="entry name" value="TgpA_N"/>
</dbReference>
<proteinExistence type="predicted"/>
<feature type="transmembrane region" description="Helical" evidence="1">
    <location>
        <begin position="187"/>
        <end position="205"/>
    </location>
</feature>
<organism evidence="3 4">
    <name type="scientific">Psychrobacter coccoides</name>
    <dbReference type="NCBI Taxonomy" id="2818440"/>
    <lineage>
        <taxon>Bacteria</taxon>
        <taxon>Pseudomonadati</taxon>
        <taxon>Pseudomonadota</taxon>
        <taxon>Gammaproteobacteria</taxon>
        <taxon>Moraxellales</taxon>
        <taxon>Moraxellaceae</taxon>
        <taxon>Psychrobacter</taxon>
    </lineage>
</organism>
<feature type="transmembrane region" description="Helical" evidence="1">
    <location>
        <begin position="82"/>
        <end position="101"/>
    </location>
</feature>
<reference evidence="3 4" key="1">
    <citation type="submission" date="2021-03" db="EMBL/GenBank/DDBJ databases">
        <authorList>
            <person name="Shang D.-D."/>
            <person name="Du Z.-J."/>
            <person name="Chen G.-J."/>
        </authorList>
    </citation>
    <scope>NUCLEOTIDE SEQUENCE [LARGE SCALE GENOMIC DNA]</scope>
    <source>
        <strain evidence="3 4">F1192</strain>
    </source>
</reference>
<dbReference type="PANTHER" id="PTHR42736:SF1">
    <property type="entry name" value="PROTEIN-GLUTAMINE GAMMA-GLUTAMYLTRANSFERASE"/>
    <property type="match status" value="1"/>
</dbReference>
<evidence type="ECO:0000313" key="3">
    <source>
        <dbReference type="EMBL" id="MBO1530594.1"/>
    </source>
</evidence>
<dbReference type="InterPro" id="IPR052901">
    <property type="entry name" value="Bact_TGase-like"/>
</dbReference>
<dbReference type="Pfam" id="PF01841">
    <property type="entry name" value="Transglut_core"/>
    <property type="match status" value="1"/>
</dbReference>
<protein>
    <submittedName>
        <fullName evidence="3">DUF3488 domain-containing transglutaminase family protein</fullName>
    </submittedName>
</protein>
<dbReference type="EMBL" id="JAGBKM010000006">
    <property type="protein sequence ID" value="MBO1530594.1"/>
    <property type="molecule type" value="Genomic_DNA"/>
</dbReference>
<dbReference type="Proteomes" id="UP000664554">
    <property type="component" value="Unassembled WGS sequence"/>
</dbReference>
<feature type="transmembrane region" description="Helical" evidence="1">
    <location>
        <begin position="163"/>
        <end position="181"/>
    </location>
</feature>
<dbReference type="PANTHER" id="PTHR42736">
    <property type="entry name" value="PROTEIN-GLUTAMINE GAMMA-GLUTAMYLTRANSFERASE"/>
    <property type="match status" value="1"/>
</dbReference>
<keyword evidence="1" id="KW-0812">Transmembrane</keyword>
<dbReference type="InterPro" id="IPR038765">
    <property type="entry name" value="Papain-like_cys_pep_sf"/>
</dbReference>
<keyword evidence="1" id="KW-0472">Membrane</keyword>
<evidence type="ECO:0000256" key="1">
    <source>
        <dbReference type="SAM" id="Phobius"/>
    </source>
</evidence>
<evidence type="ECO:0000259" key="2">
    <source>
        <dbReference type="SMART" id="SM00460"/>
    </source>
</evidence>